<name>A0A2K3DNX5_CHLRE</name>
<dbReference type="RefSeq" id="XP_042923781.1">
    <property type="nucleotide sequence ID" value="XM_043063075.1"/>
</dbReference>
<evidence type="ECO:0000313" key="2">
    <source>
        <dbReference type="EMBL" id="PNW82232.1"/>
    </source>
</evidence>
<sequence>MAQPPQPQLDSMHQQIDQVDLQQRIDRLEEQIAAHATANAAALEALEARIEELRVEPNLVTDLVWLGRALFKRAGEKLVHHAVEASRLSVPAEQWDNTVTWLIQNYGPLASLRQVFELLVRTPDSSQVALTSAHTATYDGGWFGLSADVEVTLPPPPAAAAAAAART</sequence>
<dbReference type="PaxDb" id="3055-EDO99613"/>
<dbReference type="AlphaFoldDB" id="A0A2K3DNX5"/>
<organism evidence="2 3">
    <name type="scientific">Chlamydomonas reinhardtii</name>
    <name type="common">Chlamydomonas smithii</name>
    <dbReference type="NCBI Taxonomy" id="3055"/>
    <lineage>
        <taxon>Eukaryota</taxon>
        <taxon>Viridiplantae</taxon>
        <taxon>Chlorophyta</taxon>
        <taxon>core chlorophytes</taxon>
        <taxon>Chlorophyceae</taxon>
        <taxon>CS clade</taxon>
        <taxon>Chlamydomonadales</taxon>
        <taxon>Chlamydomonadaceae</taxon>
        <taxon>Chlamydomonas</taxon>
    </lineage>
</organism>
<dbReference type="InParanoid" id="A0A2K3DNX5"/>
<gene>
    <name evidence="2" type="ORF">CHLRE_06g278121v5</name>
</gene>
<evidence type="ECO:0000256" key="1">
    <source>
        <dbReference type="SAM" id="Coils"/>
    </source>
</evidence>
<keyword evidence="3" id="KW-1185">Reference proteome</keyword>
<protein>
    <submittedName>
        <fullName evidence="2">Uncharacterized protein</fullName>
    </submittedName>
</protein>
<proteinExistence type="predicted"/>
<accession>A0A2K3DNX5</accession>
<keyword evidence="1" id="KW-0175">Coiled coil</keyword>
<dbReference type="OrthoDB" id="10255543at2759"/>
<dbReference type="Gramene" id="PNW82232">
    <property type="protein sequence ID" value="PNW82232"/>
    <property type="gene ID" value="CHLRE_06g278121v5"/>
</dbReference>
<dbReference type="GeneID" id="66053681"/>
<dbReference type="KEGG" id="cre:CHLRE_06g278121v5"/>
<dbReference type="STRING" id="3055.A0A2K3DNX5"/>
<dbReference type="Proteomes" id="UP000006906">
    <property type="component" value="Chromosome 6"/>
</dbReference>
<reference evidence="2 3" key="1">
    <citation type="journal article" date="2007" name="Science">
        <title>The Chlamydomonas genome reveals the evolution of key animal and plant functions.</title>
        <authorList>
            <person name="Merchant S.S."/>
            <person name="Prochnik S.E."/>
            <person name="Vallon O."/>
            <person name="Harris E.H."/>
            <person name="Karpowicz S.J."/>
            <person name="Witman G.B."/>
            <person name="Terry A."/>
            <person name="Salamov A."/>
            <person name="Fritz-Laylin L.K."/>
            <person name="Marechal-Drouard L."/>
            <person name="Marshall W.F."/>
            <person name="Qu L.H."/>
            <person name="Nelson D.R."/>
            <person name="Sanderfoot A.A."/>
            <person name="Spalding M.H."/>
            <person name="Kapitonov V.V."/>
            <person name="Ren Q."/>
            <person name="Ferris P."/>
            <person name="Lindquist E."/>
            <person name="Shapiro H."/>
            <person name="Lucas S.M."/>
            <person name="Grimwood J."/>
            <person name="Schmutz J."/>
            <person name="Cardol P."/>
            <person name="Cerutti H."/>
            <person name="Chanfreau G."/>
            <person name="Chen C.L."/>
            <person name="Cognat V."/>
            <person name="Croft M.T."/>
            <person name="Dent R."/>
            <person name="Dutcher S."/>
            <person name="Fernandez E."/>
            <person name="Fukuzawa H."/>
            <person name="Gonzalez-Ballester D."/>
            <person name="Gonzalez-Halphen D."/>
            <person name="Hallmann A."/>
            <person name="Hanikenne M."/>
            <person name="Hippler M."/>
            <person name="Inwood W."/>
            <person name="Jabbari K."/>
            <person name="Kalanon M."/>
            <person name="Kuras R."/>
            <person name="Lefebvre P.A."/>
            <person name="Lemaire S.D."/>
            <person name="Lobanov A.V."/>
            <person name="Lohr M."/>
            <person name="Manuell A."/>
            <person name="Meier I."/>
            <person name="Mets L."/>
            <person name="Mittag M."/>
            <person name="Mittelmeier T."/>
            <person name="Moroney J.V."/>
            <person name="Moseley J."/>
            <person name="Napoli C."/>
            <person name="Nedelcu A.M."/>
            <person name="Niyogi K."/>
            <person name="Novoselov S.V."/>
            <person name="Paulsen I.T."/>
            <person name="Pazour G."/>
            <person name="Purton S."/>
            <person name="Ral J.P."/>
            <person name="Riano-Pachon D.M."/>
            <person name="Riekhof W."/>
            <person name="Rymarquis L."/>
            <person name="Schroda M."/>
            <person name="Stern D."/>
            <person name="Umen J."/>
            <person name="Willows R."/>
            <person name="Wilson N."/>
            <person name="Zimmer S.L."/>
            <person name="Allmer J."/>
            <person name="Balk J."/>
            <person name="Bisova K."/>
            <person name="Chen C.J."/>
            <person name="Elias M."/>
            <person name="Gendler K."/>
            <person name="Hauser C."/>
            <person name="Lamb M.R."/>
            <person name="Ledford H."/>
            <person name="Long J.C."/>
            <person name="Minagawa J."/>
            <person name="Page M.D."/>
            <person name="Pan J."/>
            <person name="Pootakham W."/>
            <person name="Roje S."/>
            <person name="Rose A."/>
            <person name="Stahlberg E."/>
            <person name="Terauchi A.M."/>
            <person name="Yang P."/>
            <person name="Ball S."/>
            <person name="Bowler C."/>
            <person name="Dieckmann C.L."/>
            <person name="Gladyshev V.N."/>
            <person name="Green P."/>
            <person name="Jorgensen R."/>
            <person name="Mayfield S."/>
            <person name="Mueller-Roeber B."/>
            <person name="Rajamani S."/>
            <person name="Sayre R.T."/>
            <person name="Brokstein P."/>
            <person name="Dubchak I."/>
            <person name="Goodstein D."/>
            <person name="Hornick L."/>
            <person name="Huang Y.W."/>
            <person name="Jhaveri J."/>
            <person name="Luo Y."/>
            <person name="Martinez D."/>
            <person name="Ngau W.C."/>
            <person name="Otillar B."/>
            <person name="Poliakov A."/>
            <person name="Porter A."/>
            <person name="Szajkowski L."/>
            <person name="Werner G."/>
            <person name="Zhou K."/>
            <person name="Grigoriev I.V."/>
            <person name="Rokhsar D.S."/>
            <person name="Grossman A.R."/>
        </authorList>
    </citation>
    <scope>NUCLEOTIDE SEQUENCE [LARGE SCALE GENOMIC DNA]</scope>
    <source>
        <strain evidence="3">CC-503</strain>
    </source>
</reference>
<dbReference type="ExpressionAtlas" id="A0A2K3DNX5">
    <property type="expression patterns" value="baseline and differential"/>
</dbReference>
<dbReference type="EMBL" id="CM008967">
    <property type="protein sequence ID" value="PNW82232.1"/>
    <property type="molecule type" value="Genomic_DNA"/>
</dbReference>
<feature type="coiled-coil region" evidence="1">
    <location>
        <begin position="18"/>
        <end position="56"/>
    </location>
</feature>
<evidence type="ECO:0000313" key="3">
    <source>
        <dbReference type="Proteomes" id="UP000006906"/>
    </source>
</evidence>